<dbReference type="AlphaFoldDB" id="A0A432MGC4"/>
<gene>
    <name evidence="5" type="ORF">TsocGM_18045</name>
</gene>
<reference evidence="5 6" key="1">
    <citation type="submission" date="2018-12" db="EMBL/GenBank/DDBJ databases">
        <authorList>
            <person name="Toschakov S.V."/>
        </authorList>
    </citation>
    <scope>NUCLEOTIDE SEQUENCE [LARGE SCALE GENOMIC DNA]</scope>
    <source>
        <strain evidence="5 6">GM2012</strain>
    </source>
</reference>
<feature type="region of interest" description="Disordered" evidence="4">
    <location>
        <begin position="59"/>
        <end position="103"/>
    </location>
</feature>
<comment type="caution">
    <text evidence="5">The sequence shown here is derived from an EMBL/GenBank/DDBJ whole genome shotgun (WGS) entry which is preliminary data.</text>
</comment>
<keyword evidence="2 3" id="KW-0175">Coiled coil</keyword>
<feature type="coiled-coil region" evidence="3">
    <location>
        <begin position="242"/>
        <end position="302"/>
    </location>
</feature>
<feature type="compositionally biased region" description="Basic and acidic residues" evidence="4">
    <location>
        <begin position="590"/>
        <end position="600"/>
    </location>
</feature>
<dbReference type="Gene3D" id="2.40.30.170">
    <property type="match status" value="1"/>
</dbReference>
<evidence type="ECO:0000256" key="4">
    <source>
        <dbReference type="SAM" id="MobiDB-lite"/>
    </source>
</evidence>
<reference evidence="5 6" key="2">
    <citation type="submission" date="2019-01" db="EMBL/GenBank/DDBJ databases">
        <title>Tautonia sociabilis, a novel thermotolerant planctomycete of Isosphaeraceae family, isolated from a 4000 m deep subterranean habitat.</title>
        <authorList>
            <person name="Kovaleva O.L."/>
            <person name="Elcheninov A.G."/>
            <person name="Van Heerden E."/>
            <person name="Toshchakov S.V."/>
            <person name="Novikov A."/>
            <person name="Bonch-Osmolovskaya E.A."/>
            <person name="Kublanov I.V."/>
        </authorList>
    </citation>
    <scope>NUCLEOTIDE SEQUENCE [LARGE SCALE GENOMIC DNA]</scope>
    <source>
        <strain evidence="5 6">GM2012</strain>
    </source>
</reference>
<sequence>MSPSGRPAVPAPLVSENWAGSRSSGAHIPGEAVFNRTPSLLCPGPIPRSGDRVAAGRARGLGTIGGAPTDHGPSGRRSRGPLEAGAARGDSPAAGRERPIPRNVASRSLPMRFETRIRAILLAVPVVAISGVASSGSLPWSRGPGPTGPPVAKVQRVDPDARFTLTVPGQVKSGRYTLIECEIERINGAGLNLGSSSSSGRRSSRSQAATGLTLISLVPEGTDVTAGQILAEIDPSSFEEIARLLEIRVEEAKAEEAKAKLELEAAEIALAEYLEGLRPQTIMQLNGQVALAKSQLQQLRDHLDWTNRVLPLGYVSIATIRDELIALLQADLALGQAERSLRDYSRYTEPKMTRQLQSRLEQAQATHLFAVRRRELEEERLATAERQLEHCRIRAPHDGQLIYCSTRDGDPIRLGLEVYRGMDLFLLPDLDRPMMEAQVNQTQVWRISEGMEARVRLDSRPELVLRGRVVQVSPFAESTNRLTTFTGVMRYNVLLELEARERLLPGLSAEAAILVPAVPDAMTIPSEALAVDRGETYCLVLGPSGVERRPVEALPGSIDRLQVVNGLSEGEEVLLGPHDPSSVPVPEPSRPGRSDASEAA</sequence>
<dbReference type="Gene3D" id="2.40.50.100">
    <property type="match status" value="1"/>
</dbReference>
<dbReference type="Proteomes" id="UP000280296">
    <property type="component" value="Unassembled WGS sequence"/>
</dbReference>
<organism evidence="5 6">
    <name type="scientific">Tautonia sociabilis</name>
    <dbReference type="NCBI Taxonomy" id="2080755"/>
    <lineage>
        <taxon>Bacteria</taxon>
        <taxon>Pseudomonadati</taxon>
        <taxon>Planctomycetota</taxon>
        <taxon>Planctomycetia</taxon>
        <taxon>Isosphaerales</taxon>
        <taxon>Isosphaeraceae</taxon>
        <taxon>Tautonia</taxon>
    </lineage>
</organism>
<name>A0A432MGC4_9BACT</name>
<proteinExistence type="predicted"/>
<dbReference type="InterPro" id="IPR050465">
    <property type="entry name" value="UPF0194_transport"/>
</dbReference>
<comment type="subcellular location">
    <subcellularLocation>
        <location evidence="1">Cell envelope</location>
    </subcellularLocation>
</comment>
<evidence type="ECO:0000313" key="5">
    <source>
        <dbReference type="EMBL" id="RUL85613.1"/>
    </source>
</evidence>
<evidence type="ECO:0000256" key="2">
    <source>
        <dbReference type="ARBA" id="ARBA00023054"/>
    </source>
</evidence>
<feature type="region of interest" description="Disordered" evidence="4">
    <location>
        <begin position="1"/>
        <end position="24"/>
    </location>
</feature>
<protein>
    <submittedName>
        <fullName evidence="5">HlyD family efflux transporter periplasmic adaptor subunit</fullName>
    </submittedName>
</protein>
<keyword evidence="6" id="KW-1185">Reference proteome</keyword>
<dbReference type="GO" id="GO:0030313">
    <property type="term" value="C:cell envelope"/>
    <property type="evidence" value="ECO:0007669"/>
    <property type="project" value="UniProtKB-SubCell"/>
</dbReference>
<accession>A0A432MGC4</accession>
<evidence type="ECO:0000256" key="1">
    <source>
        <dbReference type="ARBA" id="ARBA00004196"/>
    </source>
</evidence>
<evidence type="ECO:0000313" key="6">
    <source>
        <dbReference type="Proteomes" id="UP000280296"/>
    </source>
</evidence>
<dbReference type="PANTHER" id="PTHR32347">
    <property type="entry name" value="EFFLUX SYSTEM COMPONENT YKNX-RELATED"/>
    <property type="match status" value="1"/>
</dbReference>
<dbReference type="PANTHER" id="PTHR32347:SF23">
    <property type="entry name" value="BLL5650 PROTEIN"/>
    <property type="match status" value="1"/>
</dbReference>
<feature type="region of interest" description="Disordered" evidence="4">
    <location>
        <begin position="570"/>
        <end position="600"/>
    </location>
</feature>
<dbReference type="EMBL" id="RYZH01000038">
    <property type="protein sequence ID" value="RUL85613.1"/>
    <property type="molecule type" value="Genomic_DNA"/>
</dbReference>
<evidence type="ECO:0000256" key="3">
    <source>
        <dbReference type="SAM" id="Coils"/>
    </source>
</evidence>
<dbReference type="Gene3D" id="1.10.287.470">
    <property type="entry name" value="Helix hairpin bin"/>
    <property type="match status" value="1"/>
</dbReference>
<dbReference type="Gene3D" id="2.40.420.20">
    <property type="match status" value="1"/>
</dbReference>